<dbReference type="Gene3D" id="1.25.40.20">
    <property type="entry name" value="Ankyrin repeat-containing domain"/>
    <property type="match status" value="1"/>
</dbReference>
<dbReference type="InterPro" id="IPR026906">
    <property type="entry name" value="LRR_5"/>
</dbReference>
<organism evidence="2 3">
    <name type="scientific">Cylindrotheca closterium</name>
    <dbReference type="NCBI Taxonomy" id="2856"/>
    <lineage>
        <taxon>Eukaryota</taxon>
        <taxon>Sar</taxon>
        <taxon>Stramenopiles</taxon>
        <taxon>Ochrophyta</taxon>
        <taxon>Bacillariophyta</taxon>
        <taxon>Bacillariophyceae</taxon>
        <taxon>Bacillariophycidae</taxon>
        <taxon>Bacillariales</taxon>
        <taxon>Bacillariaceae</taxon>
        <taxon>Cylindrotheca</taxon>
    </lineage>
</organism>
<dbReference type="Pfam" id="PF13306">
    <property type="entry name" value="LRR_5"/>
    <property type="match status" value="1"/>
</dbReference>
<dbReference type="InterPro" id="IPR053139">
    <property type="entry name" value="Surface_bspA-like"/>
</dbReference>
<dbReference type="SMART" id="SM00248">
    <property type="entry name" value="ANK"/>
    <property type="match status" value="2"/>
</dbReference>
<dbReference type="EMBL" id="CAKOGP040002358">
    <property type="protein sequence ID" value="CAJ1968030.1"/>
    <property type="molecule type" value="Genomic_DNA"/>
</dbReference>
<dbReference type="InterPro" id="IPR032675">
    <property type="entry name" value="LRR_dom_sf"/>
</dbReference>
<evidence type="ECO:0000313" key="2">
    <source>
        <dbReference type="EMBL" id="CAJ1968030.1"/>
    </source>
</evidence>
<dbReference type="Pfam" id="PF12796">
    <property type="entry name" value="Ank_2"/>
    <property type="match status" value="1"/>
</dbReference>
<reference evidence="2" key="1">
    <citation type="submission" date="2023-08" db="EMBL/GenBank/DDBJ databases">
        <authorList>
            <person name="Audoor S."/>
            <person name="Bilcke G."/>
        </authorList>
    </citation>
    <scope>NUCLEOTIDE SEQUENCE</scope>
</reference>
<comment type="caution">
    <text evidence="2">The sequence shown here is derived from an EMBL/GenBank/DDBJ whole genome shotgun (WGS) entry which is preliminary data.</text>
</comment>
<evidence type="ECO:0000313" key="3">
    <source>
        <dbReference type="Proteomes" id="UP001295423"/>
    </source>
</evidence>
<feature type="region of interest" description="Disordered" evidence="1">
    <location>
        <begin position="108"/>
        <end position="133"/>
    </location>
</feature>
<evidence type="ECO:0000256" key="1">
    <source>
        <dbReference type="SAM" id="MobiDB-lite"/>
    </source>
</evidence>
<dbReference type="InterPro" id="IPR036770">
    <property type="entry name" value="Ankyrin_rpt-contain_sf"/>
</dbReference>
<dbReference type="Gene3D" id="3.80.10.10">
    <property type="entry name" value="Ribonuclease Inhibitor"/>
    <property type="match status" value="1"/>
</dbReference>
<dbReference type="PANTHER" id="PTHR45661:SF3">
    <property type="entry name" value="IG-LIKE DOMAIN-CONTAINING PROTEIN"/>
    <property type="match status" value="1"/>
</dbReference>
<accession>A0AAD2PXU2</accession>
<name>A0AAD2PXU2_9STRA</name>
<gene>
    <name evidence="2" type="ORF">CYCCA115_LOCUS23052</name>
</gene>
<feature type="region of interest" description="Disordered" evidence="1">
    <location>
        <begin position="230"/>
        <end position="253"/>
    </location>
</feature>
<dbReference type="AlphaFoldDB" id="A0AAD2PXU2"/>
<proteinExistence type="predicted"/>
<dbReference type="InterPro" id="IPR002110">
    <property type="entry name" value="Ankyrin_rpt"/>
</dbReference>
<protein>
    <submittedName>
        <fullName evidence="2">Uncharacterized protein</fullName>
    </submittedName>
</protein>
<keyword evidence="3" id="KW-1185">Reference proteome</keyword>
<dbReference type="PANTHER" id="PTHR45661">
    <property type="entry name" value="SURFACE ANTIGEN"/>
    <property type="match status" value="1"/>
</dbReference>
<dbReference type="SUPFAM" id="SSF52058">
    <property type="entry name" value="L domain-like"/>
    <property type="match status" value="1"/>
</dbReference>
<feature type="region of interest" description="Disordered" evidence="1">
    <location>
        <begin position="392"/>
        <end position="413"/>
    </location>
</feature>
<dbReference type="Proteomes" id="UP001295423">
    <property type="component" value="Unassembled WGS sequence"/>
</dbReference>
<dbReference type="SUPFAM" id="SSF48403">
    <property type="entry name" value="Ankyrin repeat"/>
    <property type="match status" value="1"/>
</dbReference>
<feature type="region of interest" description="Disordered" evidence="1">
    <location>
        <begin position="40"/>
        <end position="60"/>
    </location>
</feature>
<sequence>MMKTSSLQSSADSFPSIDDQSKDVFIYLGENIEEQIGGLSSATKNHHDRPNKRQSFLLPRRSSKVPKDVVKVLIHPWVKVIPSGTFSNCGRLREIQFGFATSNKNDGFSDTKNADGGDSNSSRGTNHHHHPRQQQHACVLEVIGESAFSHCVSLKHVALPPSLKRIHKSAFEGCLTLISVEMCHGLTRIDDRAFCDCYGLKNIAIPDTVELVGESVVTMRKYTATLDEEDAATDVKTGSGDKEEEEDVRQTEDPVVRSLRKRFQDLPIHHLCYYFHQLYTKNYDSMDEKDISRLVEDVTSHGSGGNSKSSTDSFGMTPLHLLACSACPNSPKLLKVLLDRVYDNHESNDNTDYSVLTKDSWGNYPIHYAVRCNAPIEVVQLLIEAQLVNHNSSSDTTANDSNREQPPHLRHRRKEPPYWRGLLDLACDLASLPVTKFLIEASVKDRIDGLQCPAWKEDVRSMIFTYQDEEEDMSDRTTNALENLQYQRQPKPFLASSRSRQQLVKAVEKRLQWYKFQESLSLLELSVWKATLNSSSTDYIMEENNRQSRENCRIHCGAEFVTMNVLDFLGSFEDQQLTAWKKKEKKCSIPLLPTPNPWGTVPALRHL</sequence>